<evidence type="ECO:0000313" key="2">
    <source>
        <dbReference type="Proteomes" id="UP000186914"/>
    </source>
</evidence>
<dbReference type="AlphaFoldDB" id="A0A1N7CZB1"/>
<dbReference type="EMBL" id="FTNO01000003">
    <property type="protein sequence ID" value="SIR68837.1"/>
    <property type="molecule type" value="Genomic_DNA"/>
</dbReference>
<organism evidence="1 2">
    <name type="scientific">Haladaptatus litoreus</name>
    <dbReference type="NCBI Taxonomy" id="553468"/>
    <lineage>
        <taxon>Archaea</taxon>
        <taxon>Methanobacteriati</taxon>
        <taxon>Methanobacteriota</taxon>
        <taxon>Stenosarchaea group</taxon>
        <taxon>Halobacteria</taxon>
        <taxon>Halobacteriales</taxon>
        <taxon>Haladaptataceae</taxon>
        <taxon>Haladaptatus</taxon>
    </lineage>
</organism>
<protein>
    <submittedName>
        <fullName evidence="1">Uncharacterized protein</fullName>
    </submittedName>
</protein>
<proteinExistence type="predicted"/>
<accession>A0A1N7CZB1</accession>
<sequence>MVWSPVLVQGHDTKILGHHGNVEKDFLPSVSKS</sequence>
<name>A0A1N7CZB1_9EURY</name>
<gene>
    <name evidence="1" type="ORF">SAMN05421858_3355</name>
</gene>
<reference evidence="2" key="1">
    <citation type="submission" date="2017-01" db="EMBL/GenBank/DDBJ databases">
        <authorList>
            <person name="Varghese N."/>
            <person name="Submissions S."/>
        </authorList>
    </citation>
    <scope>NUCLEOTIDE SEQUENCE [LARGE SCALE GENOMIC DNA]</scope>
    <source>
        <strain evidence="2">CGMCC 1.7737</strain>
    </source>
</reference>
<dbReference type="Proteomes" id="UP000186914">
    <property type="component" value="Unassembled WGS sequence"/>
</dbReference>
<evidence type="ECO:0000313" key="1">
    <source>
        <dbReference type="EMBL" id="SIR68837.1"/>
    </source>
</evidence>
<keyword evidence="2" id="KW-1185">Reference proteome</keyword>